<keyword evidence="16" id="KW-0282">Flagellum</keyword>
<evidence type="ECO:0000256" key="5">
    <source>
        <dbReference type="ARBA" id="ARBA00022475"/>
    </source>
</evidence>
<evidence type="ECO:0000313" key="17">
    <source>
        <dbReference type="Proteomes" id="UP000064243"/>
    </source>
</evidence>
<protein>
    <recommendedName>
        <fullName evidence="3 13">Flagellar biosynthesis protein FlhF</fullName>
    </recommendedName>
</protein>
<dbReference type="AlphaFoldDB" id="A0A106BID9"/>
<evidence type="ECO:0000313" key="16">
    <source>
        <dbReference type="EMBL" id="KVW93051.1"/>
    </source>
</evidence>
<keyword evidence="16" id="KW-0966">Cell projection</keyword>
<evidence type="ECO:0000256" key="10">
    <source>
        <dbReference type="ARBA" id="ARBA00023136"/>
    </source>
</evidence>
<dbReference type="Gene3D" id="1.20.120.1380">
    <property type="entry name" value="Flagellar FlhF biosynthesis protein, N domain"/>
    <property type="match status" value="1"/>
</dbReference>
<dbReference type="GO" id="GO:0015031">
    <property type="term" value="P:protein transport"/>
    <property type="evidence" value="ECO:0007669"/>
    <property type="project" value="UniProtKB-KW"/>
</dbReference>
<evidence type="ECO:0000256" key="8">
    <source>
        <dbReference type="ARBA" id="ARBA00022927"/>
    </source>
</evidence>
<dbReference type="PATRIC" id="fig|36861.3.peg.2872"/>
<dbReference type="PANTHER" id="PTHR43134">
    <property type="entry name" value="SIGNAL RECOGNITION PARTICLE RECEPTOR SUBUNIT ALPHA"/>
    <property type="match status" value="1"/>
</dbReference>
<feature type="domain" description="SRP54-type proteins GTP-binding" evidence="15">
    <location>
        <begin position="153"/>
        <end position="341"/>
    </location>
</feature>
<dbReference type="SUPFAM" id="SSF52540">
    <property type="entry name" value="P-loop containing nucleoside triphosphate hydrolases"/>
    <property type="match status" value="1"/>
</dbReference>
<organism evidence="16 17">
    <name type="scientific">Thiobacillus denitrificans</name>
    <dbReference type="NCBI Taxonomy" id="36861"/>
    <lineage>
        <taxon>Bacteria</taxon>
        <taxon>Pseudomonadati</taxon>
        <taxon>Pseudomonadota</taxon>
        <taxon>Betaproteobacteria</taxon>
        <taxon>Nitrosomonadales</taxon>
        <taxon>Thiobacillaceae</taxon>
        <taxon>Thiobacillus</taxon>
    </lineage>
</organism>
<evidence type="ECO:0000256" key="2">
    <source>
        <dbReference type="ARBA" id="ARBA00008531"/>
    </source>
</evidence>
<dbReference type="GO" id="GO:0005047">
    <property type="term" value="F:signal recognition particle binding"/>
    <property type="evidence" value="ECO:0007669"/>
    <property type="project" value="TreeGrafter"/>
</dbReference>
<dbReference type="InterPro" id="IPR047040">
    <property type="entry name" value="FlhF__GTPase_dom"/>
</dbReference>
<gene>
    <name evidence="16" type="ORF">ABW22_15135</name>
</gene>
<dbReference type="GO" id="GO:0006614">
    <property type="term" value="P:SRP-dependent cotranslational protein targeting to membrane"/>
    <property type="evidence" value="ECO:0007669"/>
    <property type="project" value="UniProtKB-UniRule"/>
</dbReference>
<dbReference type="SMART" id="SM00962">
    <property type="entry name" value="SRP54"/>
    <property type="match status" value="1"/>
</dbReference>
<proteinExistence type="inferred from homology"/>
<evidence type="ECO:0000256" key="9">
    <source>
        <dbReference type="ARBA" id="ARBA00023134"/>
    </source>
</evidence>
<keyword evidence="4" id="KW-0813">Transport</keyword>
<keyword evidence="17" id="KW-1185">Reference proteome</keyword>
<dbReference type="STRING" id="1123392.GCA_000376425_01184"/>
<sequence>MSVQIFVAANAREGLARIRRELGDDAVVLSTRPHPQGVELLASAYGELAVPAVSETPDTAGSSRILNELSRLRGMLQNQLAGFAWGAARRRDPARVAVMQTLFAAGFGSALARTLAARLPRGLDTDAAQRWLRQVLIRNLPLLRREADLLAQGGRYALVGSTGSGKTTTLAKLAARGVDAHGAGEVALVAADAYRIGAAAQLTVVAELLGVALHEVRDQTQLAQLLPQLAAKKLVLIDTAGFAPTDPRSREGQALDALGVRRLLVISASQQGAAIEQAMTHFGLGAAACILTKLDETPQPGAALDSLIRHRLPLAYISGGQRVPEDLHAPNAAYLIDRALKGGQLATPYALEAGDWPLFAGVEAERAERRTQKGTGAG</sequence>
<evidence type="ECO:0000256" key="3">
    <source>
        <dbReference type="ARBA" id="ARBA00014919"/>
    </source>
</evidence>
<reference evidence="16 17" key="1">
    <citation type="journal article" date="2015" name="Appl. Environ. Microbiol.">
        <title>Aerobic and Anaerobic Thiosulfate Oxidation by a Cold-Adapted, Subglacial Chemoautotroph.</title>
        <authorList>
            <person name="Harrold Z.R."/>
            <person name="Skidmore M.L."/>
            <person name="Hamilton T.L."/>
            <person name="Desch L."/>
            <person name="Amada K."/>
            <person name="van Gelder W."/>
            <person name="Glover K."/>
            <person name="Roden E.E."/>
            <person name="Boyd E.S."/>
        </authorList>
    </citation>
    <scope>NUCLEOTIDE SEQUENCE [LARGE SCALE GENOMIC DNA]</scope>
    <source>
        <strain evidence="16 17">RG</strain>
    </source>
</reference>
<dbReference type="GO" id="GO:0005886">
    <property type="term" value="C:plasma membrane"/>
    <property type="evidence" value="ECO:0007669"/>
    <property type="project" value="UniProtKB-SubCell"/>
</dbReference>
<name>A0A106BID9_THIDE</name>
<keyword evidence="9" id="KW-0342">GTP-binding</keyword>
<dbReference type="OrthoDB" id="9778554at2"/>
<dbReference type="NCBIfam" id="TIGR03499">
    <property type="entry name" value="FlhF"/>
    <property type="match status" value="1"/>
</dbReference>
<dbReference type="GO" id="GO:0044781">
    <property type="term" value="P:bacterial-type flagellum organization"/>
    <property type="evidence" value="ECO:0007669"/>
    <property type="project" value="UniProtKB-UniRule"/>
</dbReference>
<evidence type="ECO:0000256" key="13">
    <source>
        <dbReference type="NCBIfam" id="TIGR03499"/>
    </source>
</evidence>
<evidence type="ECO:0000256" key="4">
    <source>
        <dbReference type="ARBA" id="ARBA00022448"/>
    </source>
</evidence>
<comment type="similarity">
    <text evidence="2">Belongs to the GTP-binding SRP family.</text>
</comment>
<dbReference type="InterPro" id="IPR027417">
    <property type="entry name" value="P-loop_NTPase"/>
</dbReference>
<evidence type="ECO:0000256" key="11">
    <source>
        <dbReference type="ARBA" id="ARBA00023225"/>
    </source>
</evidence>
<dbReference type="PANTHER" id="PTHR43134:SF3">
    <property type="entry name" value="FLAGELLAR BIOSYNTHESIS PROTEIN FLHF"/>
    <property type="match status" value="1"/>
</dbReference>
<dbReference type="FunFam" id="3.40.50.300:FF:000695">
    <property type="entry name" value="Flagellar biosynthesis regulator FlhF"/>
    <property type="match status" value="1"/>
</dbReference>
<dbReference type="EMBL" id="LDUG01000052">
    <property type="protein sequence ID" value="KVW93051.1"/>
    <property type="molecule type" value="Genomic_DNA"/>
</dbReference>
<keyword evidence="7" id="KW-1005">Bacterial flagellum biogenesis</keyword>
<evidence type="ECO:0000256" key="1">
    <source>
        <dbReference type="ARBA" id="ARBA00004413"/>
    </source>
</evidence>
<dbReference type="Gene3D" id="3.40.50.300">
    <property type="entry name" value="P-loop containing nucleotide triphosphate hydrolases"/>
    <property type="match status" value="1"/>
</dbReference>
<evidence type="ECO:0000256" key="6">
    <source>
        <dbReference type="ARBA" id="ARBA00022741"/>
    </source>
</evidence>
<comment type="subcellular location">
    <subcellularLocation>
        <location evidence="1">Cell membrane</location>
        <topology evidence="1">Peripheral membrane protein</topology>
        <orientation evidence="1">Cytoplasmic side</orientation>
    </subcellularLocation>
</comment>
<keyword evidence="11" id="KW-1006">Bacterial flagellum protein export</keyword>
<dbReference type="Pfam" id="PF00448">
    <property type="entry name" value="SRP54"/>
    <property type="match status" value="1"/>
</dbReference>
<feature type="domain" description="AAA+ ATPase" evidence="14">
    <location>
        <begin position="152"/>
        <end position="314"/>
    </location>
</feature>
<dbReference type="InterPro" id="IPR020006">
    <property type="entry name" value="FlhF"/>
</dbReference>
<evidence type="ECO:0000259" key="15">
    <source>
        <dbReference type="SMART" id="SM00962"/>
    </source>
</evidence>
<comment type="caution">
    <text evidence="16">The sequence shown here is derived from an EMBL/GenBank/DDBJ whole genome shotgun (WGS) entry which is preliminary data.</text>
</comment>
<keyword evidence="8" id="KW-0653">Protein transport</keyword>
<dbReference type="GO" id="GO:0003924">
    <property type="term" value="F:GTPase activity"/>
    <property type="evidence" value="ECO:0007669"/>
    <property type="project" value="UniProtKB-UniRule"/>
</dbReference>
<evidence type="ECO:0000259" key="14">
    <source>
        <dbReference type="SMART" id="SM00382"/>
    </source>
</evidence>
<evidence type="ECO:0000256" key="7">
    <source>
        <dbReference type="ARBA" id="ARBA00022795"/>
    </source>
</evidence>
<keyword evidence="5" id="KW-1003">Cell membrane</keyword>
<dbReference type="Proteomes" id="UP000064243">
    <property type="component" value="Unassembled WGS sequence"/>
</dbReference>
<keyword evidence="6" id="KW-0547">Nucleotide-binding</keyword>
<keyword evidence="16" id="KW-0969">Cilium</keyword>
<dbReference type="InterPro" id="IPR003593">
    <property type="entry name" value="AAA+_ATPase"/>
</dbReference>
<dbReference type="GO" id="GO:0005525">
    <property type="term" value="F:GTP binding"/>
    <property type="evidence" value="ECO:0007669"/>
    <property type="project" value="UniProtKB-UniRule"/>
</dbReference>
<dbReference type="SMART" id="SM00382">
    <property type="entry name" value="AAA"/>
    <property type="match status" value="1"/>
</dbReference>
<dbReference type="InterPro" id="IPR000897">
    <property type="entry name" value="SRP54_GTPase_dom"/>
</dbReference>
<evidence type="ECO:0000256" key="12">
    <source>
        <dbReference type="ARBA" id="ARBA00025337"/>
    </source>
</evidence>
<dbReference type="RefSeq" id="WP_059758721.1">
    <property type="nucleotide sequence ID" value="NZ_LDUG01000052.1"/>
</dbReference>
<keyword evidence="10" id="KW-0472">Membrane</keyword>
<comment type="function">
    <text evidence="12">Necessary for flagellar biosynthesis. May be involved in translocation of the flagellum.</text>
</comment>
<accession>A0A106BID9</accession>
<dbReference type="CDD" id="cd17873">
    <property type="entry name" value="FlhF"/>
    <property type="match status" value="1"/>
</dbReference>